<dbReference type="AlphaFoldDB" id="A0A0V0SHR9"/>
<organism evidence="1 2">
    <name type="scientific">Trichinella nelsoni</name>
    <dbReference type="NCBI Taxonomy" id="6336"/>
    <lineage>
        <taxon>Eukaryota</taxon>
        <taxon>Metazoa</taxon>
        <taxon>Ecdysozoa</taxon>
        <taxon>Nematoda</taxon>
        <taxon>Enoplea</taxon>
        <taxon>Dorylaimia</taxon>
        <taxon>Trichinellida</taxon>
        <taxon>Trichinellidae</taxon>
        <taxon>Trichinella</taxon>
    </lineage>
</organism>
<dbReference type="Proteomes" id="UP000054630">
    <property type="component" value="Unassembled WGS sequence"/>
</dbReference>
<evidence type="ECO:0000313" key="1">
    <source>
        <dbReference type="EMBL" id="KRX26328.1"/>
    </source>
</evidence>
<comment type="caution">
    <text evidence="1">The sequence shown here is derived from an EMBL/GenBank/DDBJ whole genome shotgun (WGS) entry which is preliminary data.</text>
</comment>
<name>A0A0V0SHR9_9BILA</name>
<evidence type="ECO:0000313" key="2">
    <source>
        <dbReference type="Proteomes" id="UP000054630"/>
    </source>
</evidence>
<gene>
    <name evidence="1" type="ORF">T07_14424</name>
</gene>
<sequence length="251" mass="28444">MSFIPLVAKQRNCVLATVRLNKVAQNTGHAIDSPREIELAAKLEATTTPKSRCKRLKSPSFLINYSQYWVSARTSIAHSSLIVLQGKFSNYENELQIESGIDSRTNRQHVSIASLRGELSSKLFRKALLTGANVMYTGCTETSSMGLEMLAICLTDLSQHPTCFPARIGSSQKFRYMLNWYDVDESVVQRTREYPTFLLNRFSDGFRLRIFHLRSKSVVVAGPWPVPRPFKIFYFAAVINDQLIVVDQEVL</sequence>
<keyword evidence="2" id="KW-1185">Reference proteome</keyword>
<dbReference type="EMBL" id="JYDL01000008">
    <property type="protein sequence ID" value="KRX26328.1"/>
    <property type="molecule type" value="Genomic_DNA"/>
</dbReference>
<reference evidence="1 2" key="1">
    <citation type="submission" date="2015-01" db="EMBL/GenBank/DDBJ databases">
        <title>Evolution of Trichinella species and genotypes.</title>
        <authorList>
            <person name="Korhonen P.K."/>
            <person name="Edoardo P."/>
            <person name="Giuseppe L.R."/>
            <person name="Gasser R.B."/>
        </authorList>
    </citation>
    <scope>NUCLEOTIDE SEQUENCE [LARGE SCALE GENOMIC DNA]</scope>
    <source>
        <strain evidence="1">ISS37</strain>
    </source>
</reference>
<dbReference type="OrthoDB" id="10404150at2759"/>
<proteinExistence type="predicted"/>
<protein>
    <submittedName>
        <fullName evidence="1">Uncharacterized protein</fullName>
    </submittedName>
</protein>
<accession>A0A0V0SHR9</accession>